<feature type="signal peptide" evidence="1">
    <location>
        <begin position="1"/>
        <end position="21"/>
    </location>
</feature>
<dbReference type="PROSITE" id="PS50880">
    <property type="entry name" value="TOPRIM"/>
    <property type="match status" value="1"/>
</dbReference>
<gene>
    <name evidence="3" type="ORF">C9I99_21765</name>
</gene>
<sequence>MNRNALAIAVALVASGCSSTADVQGSAPLNQPDMGELVVLNSNEPVAPAIDTTKPVQGSTVNVLASNSTTTEAIDQSDTLLPVIEEVKPTKRELREVYTAVSSDTVRNYMLMRGETYRNAIYRWLHNEGYSKVGELLDEADRALLETEIASDHMLTTTFDDALAHIHSEILDAMEPGEKTNFQIHFEPDAKEAVLSSSILPTTMFLVTKGTLKDNYLSLGEHYQWNVDERFYLATNYEVPFSFVIVTEKYNVKAAIEELLAPYEDLRAGIVPSGREIYIMGDKDAK</sequence>
<feature type="domain" description="Toprim" evidence="2">
    <location>
        <begin position="242"/>
        <end position="286"/>
    </location>
</feature>
<evidence type="ECO:0000313" key="4">
    <source>
        <dbReference type="Proteomes" id="UP000241222"/>
    </source>
</evidence>
<evidence type="ECO:0000313" key="3">
    <source>
        <dbReference type="EMBL" id="PSU31815.1"/>
    </source>
</evidence>
<keyword evidence="4" id="KW-1185">Reference proteome</keyword>
<protein>
    <recommendedName>
        <fullName evidence="2">Toprim domain-containing protein</fullName>
    </recommendedName>
</protein>
<dbReference type="Proteomes" id="UP000241222">
    <property type="component" value="Unassembled WGS sequence"/>
</dbReference>
<comment type="caution">
    <text evidence="3">The sequence shown here is derived from an EMBL/GenBank/DDBJ whole genome shotgun (WGS) entry which is preliminary data.</text>
</comment>
<accession>A0A2T3ITX1</accession>
<keyword evidence="1" id="KW-0732">Signal</keyword>
<organism evidence="3 4">
    <name type="scientific">Photobacterium lutimaris</name>
    <dbReference type="NCBI Taxonomy" id="388278"/>
    <lineage>
        <taxon>Bacteria</taxon>
        <taxon>Pseudomonadati</taxon>
        <taxon>Pseudomonadota</taxon>
        <taxon>Gammaproteobacteria</taxon>
        <taxon>Vibrionales</taxon>
        <taxon>Vibrionaceae</taxon>
        <taxon>Photobacterium</taxon>
    </lineage>
</organism>
<evidence type="ECO:0000256" key="1">
    <source>
        <dbReference type="SAM" id="SignalP"/>
    </source>
</evidence>
<name>A0A2T3ITX1_9GAMM</name>
<proteinExistence type="predicted"/>
<dbReference type="InterPro" id="IPR006171">
    <property type="entry name" value="TOPRIM_dom"/>
</dbReference>
<dbReference type="PROSITE" id="PS51257">
    <property type="entry name" value="PROKAR_LIPOPROTEIN"/>
    <property type="match status" value="1"/>
</dbReference>
<reference evidence="3 4" key="1">
    <citation type="submission" date="2018-03" db="EMBL/GenBank/DDBJ databases">
        <title>Whole genome sequencing of Histamine producing bacteria.</title>
        <authorList>
            <person name="Butler K."/>
        </authorList>
    </citation>
    <scope>NUCLEOTIDE SEQUENCE [LARGE SCALE GENOMIC DNA]</scope>
    <source>
        <strain evidence="3 4">JCM 13586</strain>
    </source>
</reference>
<dbReference type="EMBL" id="PYMH01000013">
    <property type="protein sequence ID" value="PSU31815.1"/>
    <property type="molecule type" value="Genomic_DNA"/>
</dbReference>
<dbReference type="AlphaFoldDB" id="A0A2T3ITX1"/>
<evidence type="ECO:0000259" key="2">
    <source>
        <dbReference type="PROSITE" id="PS50880"/>
    </source>
</evidence>
<feature type="chain" id="PRO_5015431311" description="Toprim domain-containing protein" evidence="1">
    <location>
        <begin position="22"/>
        <end position="286"/>
    </location>
</feature>